<name>A0A0P6Y2J6_9CHLR</name>
<evidence type="ECO:0000256" key="8">
    <source>
        <dbReference type="ARBA" id="ARBA00033408"/>
    </source>
</evidence>
<sequence>MLRELRIENFAIIEHLELTLEPGLTVFTGETGAGKSILLDALAAVLGGPADMTLIRSGAERALIEATFEMVDSVREPLVALLEAEDLLDEERERVVLARELRQGGRSVARINGRSVSLSLLREVGRLLVDIHGQSEHLSLLDVRQHLALLDRYAGNAPWVEAYRQTYREWRQLERELQRLREAERDAAQRVDLLTFQIREIEAAALQPGEEEELRQERNRLANAENLASQVQQALALLDEGAGETPALTDLLGRVAQALHVIARLDPSQQGLSEQAEGVLASVEEMARDLRRYQEQIEYNPRRLEKVEERLDLIQRLKRKYGGTIEAILAYAEKARQELDTITHATERIAELEAQREVLQRQLRERGLALSARRQQAAVGLSRAVEAELADLSMRGARFEVAIHQVDDPEGLPLEDGRAVRFDERGLDQVEFLIAPNPGEGLKPLVKIASGGETSRLMLALKRVLTQADAIPTLIFDEIDQGIGGRVGSVVGEKLWLLARQHQVLCVTHLPQLAAYGDHHYGVRKQVEGGRTTTRVQVLEGEPRILELAHMLGGQSAAHLSAARETLERAQQRARALLVSPTQGVVGVEW</sequence>
<dbReference type="STRING" id="869279.SE15_07060"/>
<dbReference type="Proteomes" id="UP000050544">
    <property type="component" value="Unassembled WGS sequence"/>
</dbReference>
<keyword evidence="10" id="KW-0175">Coiled coil</keyword>
<dbReference type="GO" id="GO:0005524">
    <property type="term" value="F:ATP binding"/>
    <property type="evidence" value="ECO:0007669"/>
    <property type="project" value="UniProtKB-KW"/>
</dbReference>
<dbReference type="FunFam" id="3.40.50.300:FF:000319">
    <property type="entry name" value="DNA repair protein RecN"/>
    <property type="match status" value="1"/>
</dbReference>
<dbReference type="SUPFAM" id="SSF52540">
    <property type="entry name" value="P-loop containing nucleoside triphosphate hydrolases"/>
    <property type="match status" value="2"/>
</dbReference>
<keyword evidence="6" id="KW-0067">ATP-binding</keyword>
<feature type="coiled-coil region" evidence="10">
    <location>
        <begin position="335"/>
        <end position="369"/>
    </location>
</feature>
<dbReference type="PATRIC" id="fig|869279.4.peg.2813"/>
<dbReference type="GO" id="GO:0006281">
    <property type="term" value="P:DNA repair"/>
    <property type="evidence" value="ECO:0007669"/>
    <property type="project" value="UniProtKB-KW"/>
</dbReference>
<keyword evidence="4" id="KW-0547">Nucleotide-binding</keyword>
<evidence type="ECO:0000256" key="1">
    <source>
        <dbReference type="ARBA" id="ARBA00003618"/>
    </source>
</evidence>
<dbReference type="InterPro" id="IPR027417">
    <property type="entry name" value="P-loop_NTPase"/>
</dbReference>
<dbReference type="CDD" id="cd03241">
    <property type="entry name" value="ABC_RecN"/>
    <property type="match status" value="2"/>
</dbReference>
<feature type="coiled-coil region" evidence="10">
    <location>
        <begin position="160"/>
        <end position="234"/>
    </location>
</feature>
<organism evidence="12 13">
    <name type="scientific">Thermanaerothrix daxensis</name>
    <dbReference type="NCBI Taxonomy" id="869279"/>
    <lineage>
        <taxon>Bacteria</taxon>
        <taxon>Bacillati</taxon>
        <taxon>Chloroflexota</taxon>
        <taxon>Anaerolineae</taxon>
        <taxon>Anaerolineales</taxon>
        <taxon>Anaerolineaceae</taxon>
        <taxon>Thermanaerothrix</taxon>
    </lineage>
</organism>
<evidence type="ECO:0000256" key="2">
    <source>
        <dbReference type="ARBA" id="ARBA00009441"/>
    </source>
</evidence>
<dbReference type="NCBIfam" id="NF008121">
    <property type="entry name" value="PRK10869.1"/>
    <property type="match status" value="1"/>
</dbReference>
<comment type="similarity">
    <text evidence="2 9">Belongs to the RecN family.</text>
</comment>
<evidence type="ECO:0000256" key="6">
    <source>
        <dbReference type="ARBA" id="ARBA00022840"/>
    </source>
</evidence>
<dbReference type="PANTHER" id="PTHR11059:SF0">
    <property type="entry name" value="DNA REPAIR PROTEIN RECN"/>
    <property type="match status" value="1"/>
</dbReference>
<dbReference type="Pfam" id="PF02463">
    <property type="entry name" value="SMC_N"/>
    <property type="match status" value="1"/>
</dbReference>
<comment type="caution">
    <text evidence="12">The sequence shown here is derived from an EMBL/GenBank/DDBJ whole genome shotgun (WGS) entry which is preliminary data.</text>
</comment>
<dbReference type="PANTHER" id="PTHR11059">
    <property type="entry name" value="DNA REPAIR PROTEIN RECN"/>
    <property type="match status" value="1"/>
</dbReference>
<keyword evidence="13" id="KW-1185">Reference proteome</keyword>
<reference evidence="12 13" key="1">
    <citation type="submission" date="2015-07" db="EMBL/GenBank/DDBJ databases">
        <title>Whole genome sequence of Thermanaerothrix daxensis DSM 23592.</title>
        <authorList>
            <person name="Hemp J."/>
            <person name="Ward L.M."/>
            <person name="Pace L.A."/>
            <person name="Fischer W.W."/>
        </authorList>
    </citation>
    <scope>NUCLEOTIDE SEQUENCE [LARGE SCALE GENOMIC DNA]</scope>
    <source>
        <strain evidence="12 13">GNS-1</strain>
    </source>
</reference>
<gene>
    <name evidence="12" type="ORF">SE15_07060</name>
</gene>
<feature type="domain" description="RecF/RecN/SMC N-terminal" evidence="11">
    <location>
        <begin position="1"/>
        <end position="528"/>
    </location>
</feature>
<dbReference type="GO" id="GO:0009432">
    <property type="term" value="P:SOS response"/>
    <property type="evidence" value="ECO:0007669"/>
    <property type="project" value="TreeGrafter"/>
</dbReference>
<dbReference type="AlphaFoldDB" id="A0A0P6Y2J6"/>
<evidence type="ECO:0000313" key="13">
    <source>
        <dbReference type="Proteomes" id="UP000050544"/>
    </source>
</evidence>
<dbReference type="OrthoDB" id="9806954at2"/>
<keyword evidence="5 9" id="KW-0227">DNA damage</keyword>
<dbReference type="Gene3D" id="3.40.50.300">
    <property type="entry name" value="P-loop containing nucleotide triphosphate hydrolases"/>
    <property type="match status" value="2"/>
</dbReference>
<dbReference type="EMBL" id="LGKO01000003">
    <property type="protein sequence ID" value="KPL83429.1"/>
    <property type="molecule type" value="Genomic_DNA"/>
</dbReference>
<dbReference type="FunFam" id="3.40.50.300:FF:000356">
    <property type="entry name" value="DNA repair protein RecN"/>
    <property type="match status" value="1"/>
</dbReference>
<dbReference type="PIRSF" id="PIRSF003128">
    <property type="entry name" value="RecN"/>
    <property type="match status" value="1"/>
</dbReference>
<dbReference type="GO" id="GO:0043590">
    <property type="term" value="C:bacterial nucleoid"/>
    <property type="evidence" value="ECO:0007669"/>
    <property type="project" value="TreeGrafter"/>
</dbReference>
<dbReference type="InterPro" id="IPR003395">
    <property type="entry name" value="RecF/RecN/SMC_N"/>
</dbReference>
<dbReference type="GO" id="GO:0006310">
    <property type="term" value="P:DNA recombination"/>
    <property type="evidence" value="ECO:0007669"/>
    <property type="project" value="InterPro"/>
</dbReference>
<keyword evidence="7 9" id="KW-0234">DNA repair</keyword>
<protein>
    <recommendedName>
        <fullName evidence="3 9">DNA repair protein RecN</fullName>
    </recommendedName>
    <alternativeName>
        <fullName evidence="8 9">Recombination protein N</fullName>
    </alternativeName>
</protein>
<evidence type="ECO:0000313" key="12">
    <source>
        <dbReference type="EMBL" id="KPL83429.1"/>
    </source>
</evidence>
<evidence type="ECO:0000256" key="4">
    <source>
        <dbReference type="ARBA" id="ARBA00022741"/>
    </source>
</evidence>
<dbReference type="RefSeq" id="WP_054521414.1">
    <property type="nucleotide sequence ID" value="NZ_LGKO01000003.1"/>
</dbReference>
<evidence type="ECO:0000256" key="3">
    <source>
        <dbReference type="ARBA" id="ARBA00021315"/>
    </source>
</evidence>
<dbReference type="NCBIfam" id="TIGR00634">
    <property type="entry name" value="recN"/>
    <property type="match status" value="1"/>
</dbReference>
<accession>A0A0P6Y2J6</accession>
<evidence type="ECO:0000256" key="10">
    <source>
        <dbReference type="SAM" id="Coils"/>
    </source>
</evidence>
<evidence type="ECO:0000256" key="7">
    <source>
        <dbReference type="ARBA" id="ARBA00023204"/>
    </source>
</evidence>
<evidence type="ECO:0000256" key="5">
    <source>
        <dbReference type="ARBA" id="ARBA00022763"/>
    </source>
</evidence>
<proteinExistence type="inferred from homology"/>
<evidence type="ECO:0000256" key="9">
    <source>
        <dbReference type="PIRNR" id="PIRNR003128"/>
    </source>
</evidence>
<comment type="function">
    <text evidence="1 9">May be involved in recombinational repair of damaged DNA.</text>
</comment>
<dbReference type="InterPro" id="IPR004604">
    <property type="entry name" value="DNA_recomb/repair_RecN"/>
</dbReference>
<evidence type="ECO:0000259" key="11">
    <source>
        <dbReference type="Pfam" id="PF02463"/>
    </source>
</evidence>